<dbReference type="SUPFAM" id="SSF52317">
    <property type="entry name" value="Class I glutamine amidotransferase-like"/>
    <property type="match status" value="1"/>
</dbReference>
<dbReference type="AlphaFoldDB" id="A0AAN6T517"/>
<keyword evidence="3" id="KW-1185">Reference proteome</keyword>
<dbReference type="EMBL" id="MU863625">
    <property type="protein sequence ID" value="KAK4105445.1"/>
    <property type="molecule type" value="Genomic_DNA"/>
</dbReference>
<dbReference type="InterPro" id="IPR029062">
    <property type="entry name" value="Class_I_gatase-like"/>
</dbReference>
<dbReference type="CDD" id="cd03139">
    <property type="entry name" value="GATase1_PfpI_2"/>
    <property type="match status" value="1"/>
</dbReference>
<keyword evidence="2" id="KW-0315">Glutamine amidotransferase</keyword>
<reference evidence="2" key="2">
    <citation type="submission" date="2023-05" db="EMBL/GenBank/DDBJ databases">
        <authorList>
            <consortium name="Lawrence Berkeley National Laboratory"/>
            <person name="Steindorff A."/>
            <person name="Hensen N."/>
            <person name="Bonometti L."/>
            <person name="Westerberg I."/>
            <person name="Brannstrom I.O."/>
            <person name="Guillou S."/>
            <person name="Cros-Aarteil S."/>
            <person name="Calhoun S."/>
            <person name="Haridas S."/>
            <person name="Kuo A."/>
            <person name="Mondo S."/>
            <person name="Pangilinan J."/>
            <person name="Riley R."/>
            <person name="Labutti K."/>
            <person name="Andreopoulos B."/>
            <person name="Lipzen A."/>
            <person name="Chen C."/>
            <person name="Yanf M."/>
            <person name="Daum C."/>
            <person name="Ng V."/>
            <person name="Clum A."/>
            <person name="Ohm R."/>
            <person name="Martin F."/>
            <person name="Silar P."/>
            <person name="Natvig D."/>
            <person name="Lalanne C."/>
            <person name="Gautier V."/>
            <person name="Ament-Velasquez S.L."/>
            <person name="Kruys A."/>
            <person name="Hutchinson M.I."/>
            <person name="Powell A.J."/>
            <person name="Barry K."/>
            <person name="Miller A.N."/>
            <person name="Grigoriev I.V."/>
            <person name="Debuchy R."/>
            <person name="Gladieux P."/>
            <person name="Thoren M.H."/>
            <person name="Johannesson H."/>
        </authorList>
    </citation>
    <scope>NUCLEOTIDE SEQUENCE</scope>
    <source>
        <strain evidence="2">CBS 757.83</strain>
    </source>
</reference>
<name>A0AAN6T517_9PEZI</name>
<dbReference type="PANTHER" id="PTHR43130:SF15">
    <property type="entry name" value="THIJ_PFPI FAMILY PROTEIN (AFU_ORTHOLOGUE AFUA_5G14240)"/>
    <property type="match status" value="1"/>
</dbReference>
<proteinExistence type="predicted"/>
<sequence>MAPGEPPMDLGFMLQPKLSATHTFLDAPALDVLLVPGGFGTVALQQANDTDIPTFLRNRFGSLEYLLSVCTGSALVAASGLLDGRRATTNKRAWASVTGQAPNVKWVPSARWTEDGKIWTSSGVASAGIDMMYAFLKHLYGEDDAVLATTMNGIEYAPHTDPSWDPFSIVHDVPGRTNGSLESCVRPVGFDAAA</sequence>
<feature type="domain" description="DJ-1/PfpI" evidence="1">
    <location>
        <begin position="28"/>
        <end position="136"/>
    </location>
</feature>
<dbReference type="InterPro" id="IPR002818">
    <property type="entry name" value="DJ-1/PfpI"/>
</dbReference>
<dbReference type="Pfam" id="PF01965">
    <property type="entry name" value="DJ-1_PfpI"/>
    <property type="match status" value="1"/>
</dbReference>
<dbReference type="Proteomes" id="UP001305647">
    <property type="component" value="Unassembled WGS sequence"/>
</dbReference>
<organism evidence="2 3">
    <name type="scientific">Parathielavia hyrcaniae</name>
    <dbReference type="NCBI Taxonomy" id="113614"/>
    <lineage>
        <taxon>Eukaryota</taxon>
        <taxon>Fungi</taxon>
        <taxon>Dikarya</taxon>
        <taxon>Ascomycota</taxon>
        <taxon>Pezizomycotina</taxon>
        <taxon>Sordariomycetes</taxon>
        <taxon>Sordariomycetidae</taxon>
        <taxon>Sordariales</taxon>
        <taxon>Chaetomiaceae</taxon>
        <taxon>Parathielavia</taxon>
    </lineage>
</organism>
<protein>
    <submittedName>
        <fullName evidence="2">Class I glutamine amidotransferase-like protein</fullName>
    </submittedName>
</protein>
<gene>
    <name evidence="2" type="ORF">N658DRAFT_416654</name>
</gene>
<evidence type="ECO:0000313" key="2">
    <source>
        <dbReference type="EMBL" id="KAK4105445.1"/>
    </source>
</evidence>
<dbReference type="InterPro" id="IPR052158">
    <property type="entry name" value="INH-QAR"/>
</dbReference>
<evidence type="ECO:0000313" key="3">
    <source>
        <dbReference type="Proteomes" id="UP001305647"/>
    </source>
</evidence>
<dbReference type="PANTHER" id="PTHR43130">
    <property type="entry name" value="ARAC-FAMILY TRANSCRIPTIONAL REGULATOR"/>
    <property type="match status" value="1"/>
</dbReference>
<comment type="caution">
    <text evidence="2">The sequence shown here is derived from an EMBL/GenBank/DDBJ whole genome shotgun (WGS) entry which is preliminary data.</text>
</comment>
<accession>A0AAN6T517</accession>
<dbReference type="Gene3D" id="3.40.50.880">
    <property type="match status" value="1"/>
</dbReference>
<evidence type="ECO:0000259" key="1">
    <source>
        <dbReference type="Pfam" id="PF01965"/>
    </source>
</evidence>
<reference evidence="2" key="1">
    <citation type="journal article" date="2023" name="Mol. Phylogenet. Evol.">
        <title>Genome-scale phylogeny and comparative genomics of the fungal order Sordariales.</title>
        <authorList>
            <person name="Hensen N."/>
            <person name="Bonometti L."/>
            <person name="Westerberg I."/>
            <person name="Brannstrom I.O."/>
            <person name="Guillou S."/>
            <person name="Cros-Aarteil S."/>
            <person name="Calhoun S."/>
            <person name="Haridas S."/>
            <person name="Kuo A."/>
            <person name="Mondo S."/>
            <person name="Pangilinan J."/>
            <person name="Riley R."/>
            <person name="LaButti K."/>
            <person name="Andreopoulos B."/>
            <person name="Lipzen A."/>
            <person name="Chen C."/>
            <person name="Yan M."/>
            <person name="Daum C."/>
            <person name="Ng V."/>
            <person name="Clum A."/>
            <person name="Steindorff A."/>
            <person name="Ohm R.A."/>
            <person name="Martin F."/>
            <person name="Silar P."/>
            <person name="Natvig D.O."/>
            <person name="Lalanne C."/>
            <person name="Gautier V."/>
            <person name="Ament-Velasquez S.L."/>
            <person name="Kruys A."/>
            <person name="Hutchinson M.I."/>
            <person name="Powell A.J."/>
            <person name="Barry K."/>
            <person name="Miller A.N."/>
            <person name="Grigoriev I.V."/>
            <person name="Debuchy R."/>
            <person name="Gladieux P."/>
            <person name="Hiltunen Thoren M."/>
            <person name="Johannesson H."/>
        </authorList>
    </citation>
    <scope>NUCLEOTIDE SEQUENCE</scope>
    <source>
        <strain evidence="2">CBS 757.83</strain>
    </source>
</reference>